<feature type="transmembrane region" description="Helical" evidence="2">
    <location>
        <begin position="98"/>
        <end position="120"/>
    </location>
</feature>
<evidence type="ECO:0000256" key="2">
    <source>
        <dbReference type="SAM" id="Phobius"/>
    </source>
</evidence>
<keyword evidence="2" id="KW-0472">Membrane</keyword>
<evidence type="ECO:0000256" key="1">
    <source>
        <dbReference type="SAM" id="MobiDB-lite"/>
    </source>
</evidence>
<feature type="compositionally biased region" description="Basic and acidic residues" evidence="1">
    <location>
        <begin position="341"/>
        <end position="368"/>
    </location>
</feature>
<dbReference type="Proteomes" id="UP001175211">
    <property type="component" value="Unassembled WGS sequence"/>
</dbReference>
<feature type="compositionally biased region" description="Basic and acidic residues" evidence="1">
    <location>
        <begin position="142"/>
        <end position="151"/>
    </location>
</feature>
<protein>
    <submittedName>
        <fullName evidence="3">Uncharacterized protein</fullName>
    </submittedName>
</protein>
<proteinExistence type="predicted"/>
<keyword evidence="2" id="KW-0812">Transmembrane</keyword>
<dbReference type="EMBL" id="JAUEPS010000001">
    <property type="protein sequence ID" value="KAK0469833.1"/>
    <property type="molecule type" value="Genomic_DNA"/>
</dbReference>
<accession>A0AA39NQA4</accession>
<evidence type="ECO:0000313" key="3">
    <source>
        <dbReference type="EMBL" id="KAK0469833.1"/>
    </source>
</evidence>
<feature type="region of interest" description="Disordered" evidence="1">
    <location>
        <begin position="269"/>
        <end position="288"/>
    </location>
</feature>
<keyword evidence="4" id="KW-1185">Reference proteome</keyword>
<dbReference type="RefSeq" id="XP_060339626.1">
    <property type="nucleotide sequence ID" value="XM_060483120.1"/>
</dbReference>
<reference evidence="3" key="1">
    <citation type="submission" date="2023-06" db="EMBL/GenBank/DDBJ databases">
        <authorList>
            <consortium name="Lawrence Berkeley National Laboratory"/>
            <person name="Ahrendt S."/>
            <person name="Sahu N."/>
            <person name="Indic B."/>
            <person name="Wong-Bajracharya J."/>
            <person name="Merenyi Z."/>
            <person name="Ke H.-M."/>
            <person name="Monk M."/>
            <person name="Kocsube S."/>
            <person name="Drula E."/>
            <person name="Lipzen A."/>
            <person name="Balint B."/>
            <person name="Henrissat B."/>
            <person name="Andreopoulos B."/>
            <person name="Martin F.M."/>
            <person name="Harder C.B."/>
            <person name="Rigling D."/>
            <person name="Ford K.L."/>
            <person name="Foster G.D."/>
            <person name="Pangilinan J."/>
            <person name="Papanicolaou A."/>
            <person name="Barry K."/>
            <person name="LaButti K."/>
            <person name="Viragh M."/>
            <person name="Koriabine M."/>
            <person name="Yan M."/>
            <person name="Riley R."/>
            <person name="Champramary S."/>
            <person name="Plett K.L."/>
            <person name="Tsai I.J."/>
            <person name="Slot J."/>
            <person name="Sipos G."/>
            <person name="Plett J."/>
            <person name="Nagy L.G."/>
            <person name="Grigoriev I.V."/>
        </authorList>
    </citation>
    <scope>NUCLEOTIDE SEQUENCE</scope>
    <source>
        <strain evidence="3">CCBAS 213</strain>
    </source>
</reference>
<dbReference type="AlphaFoldDB" id="A0AA39NQA4"/>
<keyword evidence="2" id="KW-1133">Transmembrane helix</keyword>
<gene>
    <name evidence="3" type="ORF">EV420DRAFT_69377</name>
</gene>
<feature type="region of interest" description="Disordered" evidence="1">
    <location>
        <begin position="130"/>
        <end position="151"/>
    </location>
</feature>
<comment type="caution">
    <text evidence="3">The sequence shown here is derived from an EMBL/GenBank/DDBJ whole genome shotgun (WGS) entry which is preliminary data.</text>
</comment>
<feature type="region of interest" description="Disordered" evidence="1">
    <location>
        <begin position="305"/>
        <end position="381"/>
    </location>
</feature>
<evidence type="ECO:0000313" key="4">
    <source>
        <dbReference type="Proteomes" id="UP001175211"/>
    </source>
</evidence>
<sequence length="437" mass="46528">MVAHHRLRRQTSDPLPAISAAGIASNGVTVGDVSSTATTLAYDSSATAADVDSGVSVVLETFSSAAKAKSTASSSSSSSSVPTAADASTTKEIPIGTVIGACVGALVGAVFLIVLGIWLYKCATPKVKSKGLTPTMSANRNARGEHERSRSRLENWDKLVDQPQSEGRYHMKEVDGGLSVAPMEKLTMFKKSPSVRTAYTHTTEEPPHFDLEPHPFSPYHPNLAKELASTDVQEPVKPFAGRADSTALSWNSTANESFLSLRSVHMSGSMSPSLDMAIPTPPLTSSEPHRWESAEVVNFDGQQAEIIDADKNPFNSPTERRRSFGNPFFNAQGSSAPFRSKTPDVPRIPRSEKGKERAVNPFSDDHASDPVPAHTSATSSVENDQAIHSLIAALEGREGVSDAHLRAPSLQTSLYSSAISVYSGDESVVNSFPSPPQ</sequence>
<organism evidence="3 4">
    <name type="scientific">Armillaria tabescens</name>
    <name type="common">Ringless honey mushroom</name>
    <name type="synonym">Agaricus tabescens</name>
    <dbReference type="NCBI Taxonomy" id="1929756"/>
    <lineage>
        <taxon>Eukaryota</taxon>
        <taxon>Fungi</taxon>
        <taxon>Dikarya</taxon>
        <taxon>Basidiomycota</taxon>
        <taxon>Agaricomycotina</taxon>
        <taxon>Agaricomycetes</taxon>
        <taxon>Agaricomycetidae</taxon>
        <taxon>Agaricales</taxon>
        <taxon>Marasmiineae</taxon>
        <taxon>Physalacriaceae</taxon>
        <taxon>Desarmillaria</taxon>
    </lineage>
</organism>
<dbReference type="GeneID" id="85366668"/>
<name>A0AA39NQA4_ARMTA</name>